<gene>
    <name evidence="18" type="primary">rpfC</name>
    <name evidence="18" type="ORF">Pla175_38630</name>
</gene>
<keyword evidence="19" id="KW-1185">Reference proteome</keyword>
<evidence type="ECO:0000256" key="4">
    <source>
        <dbReference type="ARBA" id="ARBA00022475"/>
    </source>
</evidence>
<keyword evidence="10" id="KW-0902">Two-component regulatory system</keyword>
<evidence type="ECO:0000256" key="3">
    <source>
        <dbReference type="ARBA" id="ARBA00012438"/>
    </source>
</evidence>
<evidence type="ECO:0000256" key="6">
    <source>
        <dbReference type="ARBA" id="ARBA00022692"/>
    </source>
</evidence>
<dbReference type="SUPFAM" id="SSF47226">
    <property type="entry name" value="Histidine-containing phosphotransfer domain, HPT domain"/>
    <property type="match status" value="1"/>
</dbReference>
<dbReference type="PROSITE" id="PS50894">
    <property type="entry name" value="HPT"/>
    <property type="match status" value="1"/>
</dbReference>
<dbReference type="InterPro" id="IPR008207">
    <property type="entry name" value="Sig_transdc_His_kin_Hpt_dom"/>
</dbReference>
<dbReference type="SUPFAM" id="SSF55874">
    <property type="entry name" value="ATPase domain of HSP90 chaperone/DNA topoisomerase II/histidine kinase"/>
    <property type="match status" value="1"/>
</dbReference>
<dbReference type="InterPro" id="IPR003594">
    <property type="entry name" value="HATPase_dom"/>
</dbReference>
<dbReference type="InterPro" id="IPR004358">
    <property type="entry name" value="Sig_transdc_His_kin-like_C"/>
</dbReference>
<dbReference type="InterPro" id="IPR036890">
    <property type="entry name" value="HATPase_C_sf"/>
</dbReference>
<dbReference type="Gene3D" id="3.30.565.10">
    <property type="entry name" value="Histidine kinase-like ATPase, C-terminal domain"/>
    <property type="match status" value="1"/>
</dbReference>
<evidence type="ECO:0000256" key="7">
    <source>
        <dbReference type="ARBA" id="ARBA00022741"/>
    </source>
</evidence>
<feature type="domain" description="Histidine kinase" evidence="15">
    <location>
        <begin position="100"/>
        <end position="300"/>
    </location>
</feature>
<dbReference type="Proteomes" id="UP000317429">
    <property type="component" value="Chromosome"/>
</dbReference>
<dbReference type="PANTHER" id="PTHR45339:SF1">
    <property type="entry name" value="HYBRID SIGNAL TRANSDUCTION HISTIDINE KINASE J"/>
    <property type="match status" value="1"/>
</dbReference>
<dbReference type="InterPro" id="IPR036641">
    <property type="entry name" value="HPT_dom_sf"/>
</dbReference>
<evidence type="ECO:0000313" key="19">
    <source>
        <dbReference type="Proteomes" id="UP000317429"/>
    </source>
</evidence>
<proteinExistence type="predicted"/>
<evidence type="ECO:0000256" key="5">
    <source>
        <dbReference type="ARBA" id="ARBA00022553"/>
    </source>
</evidence>
<keyword evidence="11 14" id="KW-0472">Membrane</keyword>
<name>A0A518DG74_9BACT</name>
<evidence type="ECO:0000256" key="12">
    <source>
        <dbReference type="PROSITE-ProRule" id="PRU00110"/>
    </source>
</evidence>
<feature type="modified residue" description="4-aspartylphosphate" evidence="13">
    <location>
        <position position="369"/>
    </location>
</feature>
<dbReference type="GO" id="GO:0005524">
    <property type="term" value="F:ATP binding"/>
    <property type="evidence" value="ECO:0007669"/>
    <property type="project" value="UniProtKB-KW"/>
</dbReference>
<evidence type="ECO:0000256" key="1">
    <source>
        <dbReference type="ARBA" id="ARBA00000085"/>
    </source>
</evidence>
<evidence type="ECO:0000259" key="17">
    <source>
        <dbReference type="PROSITE" id="PS50894"/>
    </source>
</evidence>
<dbReference type="CDD" id="cd16922">
    <property type="entry name" value="HATPase_EvgS-ArcB-TorS-like"/>
    <property type="match status" value="1"/>
</dbReference>
<dbReference type="PROSITE" id="PS50109">
    <property type="entry name" value="HIS_KIN"/>
    <property type="match status" value="1"/>
</dbReference>
<keyword evidence="18" id="KW-0808">Transferase</keyword>
<keyword evidence="9 14" id="KW-1133">Transmembrane helix</keyword>
<evidence type="ECO:0000256" key="9">
    <source>
        <dbReference type="ARBA" id="ARBA00022989"/>
    </source>
</evidence>
<dbReference type="AlphaFoldDB" id="A0A518DG74"/>
<dbReference type="InterPro" id="IPR001789">
    <property type="entry name" value="Sig_transdc_resp-reg_receiver"/>
</dbReference>
<accession>A0A518DG74</accession>
<dbReference type="PROSITE" id="PS50110">
    <property type="entry name" value="RESPONSE_REGULATORY"/>
    <property type="match status" value="1"/>
</dbReference>
<dbReference type="Pfam" id="PF02518">
    <property type="entry name" value="HATPase_c"/>
    <property type="match status" value="1"/>
</dbReference>
<evidence type="ECO:0000259" key="16">
    <source>
        <dbReference type="PROSITE" id="PS50110"/>
    </source>
</evidence>
<evidence type="ECO:0000256" key="11">
    <source>
        <dbReference type="ARBA" id="ARBA00023136"/>
    </source>
</evidence>
<dbReference type="InterPro" id="IPR005467">
    <property type="entry name" value="His_kinase_dom"/>
</dbReference>
<feature type="modified residue" description="Phosphohistidine" evidence="12">
    <location>
        <position position="490"/>
    </location>
</feature>
<keyword evidence="6 14" id="KW-0812">Transmembrane</keyword>
<dbReference type="Pfam" id="PF00072">
    <property type="entry name" value="Response_reg"/>
    <property type="match status" value="1"/>
</dbReference>
<dbReference type="InterPro" id="IPR011006">
    <property type="entry name" value="CheY-like_superfamily"/>
</dbReference>
<dbReference type="KEGG" id="pnd:Pla175_38630"/>
<evidence type="ECO:0000256" key="13">
    <source>
        <dbReference type="PROSITE-ProRule" id="PRU00169"/>
    </source>
</evidence>
<keyword evidence="8" id="KW-0067">ATP-binding</keyword>
<dbReference type="GO" id="GO:0005886">
    <property type="term" value="C:plasma membrane"/>
    <property type="evidence" value="ECO:0007669"/>
    <property type="project" value="UniProtKB-SubCell"/>
</dbReference>
<dbReference type="PANTHER" id="PTHR45339">
    <property type="entry name" value="HYBRID SIGNAL TRANSDUCTION HISTIDINE KINASE J"/>
    <property type="match status" value="1"/>
</dbReference>
<keyword evidence="5 13" id="KW-0597">Phosphoprotein</keyword>
<evidence type="ECO:0000313" key="18">
    <source>
        <dbReference type="EMBL" id="QDU90459.1"/>
    </source>
</evidence>
<dbReference type="EC" id="2.7.13.3" evidence="3"/>
<protein>
    <recommendedName>
        <fullName evidence="3">histidine kinase</fullName>
        <ecNumber evidence="3">2.7.13.3</ecNumber>
    </recommendedName>
</protein>
<evidence type="ECO:0000256" key="10">
    <source>
        <dbReference type="ARBA" id="ARBA00023012"/>
    </source>
</evidence>
<sequence>MKTSDLLDRTDAALATCALLLNAAAAASLLLAVVGACAVVRHDGTWVMVGIAIAVGTAILAAAQRVGAARRQHALALHESAQARLRVEASQAVHDAHWADTQHELRSLAILIQNAAEIGGEPVFGDAAASMLRALDDFAAKAPCPQRAPFDVRRLIERVVCLVGPSARAAGLRFEWRIDPATPTIVVGDEAWIRQTLLGLLSNALKYTQHGAITLGCELAATDSRVALLCFEVADTGPGIPVEDRARVFERGFRSRADLPGAGLGLAIARSLVDRMEGRITLESRVGAGSRFTVELPLAIALGPAPADAEPLSKPWIGARVLVVEDDEVNRTACHAALLRLGCEASLADSGEAGLRALAESSYDAVLLDIQMPRMDGYETARRLRLREQETGAAPTPIVAFTAHATQLDRQRCLSAGMNGFVVKPVRPILLARELSRVLDVGRSQACEPSGPGYDLDLVDCFLKHAPNETASLSQAIAKQQPEEVRRLAHLLQGQAANFGHAGCRHALGRLEDAATAKHVSWPTLQQLAAESITAVDQLRSALVGSAT</sequence>
<dbReference type="EMBL" id="CP036291">
    <property type="protein sequence ID" value="QDU90459.1"/>
    <property type="molecule type" value="Genomic_DNA"/>
</dbReference>
<dbReference type="RefSeq" id="WP_145288983.1">
    <property type="nucleotide sequence ID" value="NZ_CP036291.1"/>
</dbReference>
<dbReference type="CDD" id="cd17546">
    <property type="entry name" value="REC_hyHK_CKI1_RcsC-like"/>
    <property type="match status" value="1"/>
</dbReference>
<dbReference type="Pfam" id="PF01627">
    <property type="entry name" value="Hpt"/>
    <property type="match status" value="1"/>
</dbReference>
<feature type="transmembrane region" description="Helical" evidence="14">
    <location>
        <begin position="46"/>
        <end position="63"/>
    </location>
</feature>
<dbReference type="OrthoDB" id="7568856at2"/>
<evidence type="ECO:0000259" key="15">
    <source>
        <dbReference type="PROSITE" id="PS50109"/>
    </source>
</evidence>
<dbReference type="SMART" id="SM00448">
    <property type="entry name" value="REC"/>
    <property type="match status" value="1"/>
</dbReference>
<dbReference type="PRINTS" id="PR00344">
    <property type="entry name" value="BCTRLSENSOR"/>
</dbReference>
<dbReference type="Gene3D" id="3.40.50.2300">
    <property type="match status" value="1"/>
</dbReference>
<dbReference type="Gene3D" id="1.20.120.160">
    <property type="entry name" value="HPT domain"/>
    <property type="match status" value="1"/>
</dbReference>
<feature type="domain" description="HPt" evidence="17">
    <location>
        <begin position="451"/>
        <end position="548"/>
    </location>
</feature>
<dbReference type="SUPFAM" id="SSF52172">
    <property type="entry name" value="CheY-like"/>
    <property type="match status" value="1"/>
</dbReference>
<evidence type="ECO:0000256" key="8">
    <source>
        <dbReference type="ARBA" id="ARBA00022840"/>
    </source>
</evidence>
<organism evidence="18 19">
    <name type="scientific">Pirellulimonas nuda</name>
    <dbReference type="NCBI Taxonomy" id="2528009"/>
    <lineage>
        <taxon>Bacteria</taxon>
        <taxon>Pseudomonadati</taxon>
        <taxon>Planctomycetota</taxon>
        <taxon>Planctomycetia</taxon>
        <taxon>Pirellulales</taxon>
        <taxon>Lacipirellulaceae</taxon>
        <taxon>Pirellulimonas</taxon>
    </lineage>
</organism>
<keyword evidence="4" id="KW-1003">Cell membrane</keyword>
<comment type="subcellular location">
    <subcellularLocation>
        <location evidence="2">Cell membrane</location>
        <topology evidence="2">Multi-pass membrane protein</topology>
    </subcellularLocation>
</comment>
<evidence type="ECO:0000256" key="14">
    <source>
        <dbReference type="SAM" id="Phobius"/>
    </source>
</evidence>
<evidence type="ECO:0000256" key="2">
    <source>
        <dbReference type="ARBA" id="ARBA00004651"/>
    </source>
</evidence>
<feature type="domain" description="Response regulatory" evidence="16">
    <location>
        <begin position="320"/>
        <end position="439"/>
    </location>
</feature>
<dbReference type="GO" id="GO:0000155">
    <property type="term" value="F:phosphorelay sensor kinase activity"/>
    <property type="evidence" value="ECO:0007669"/>
    <property type="project" value="UniProtKB-ARBA"/>
</dbReference>
<reference evidence="18 19" key="1">
    <citation type="submission" date="2019-02" db="EMBL/GenBank/DDBJ databases">
        <title>Deep-cultivation of Planctomycetes and their phenomic and genomic characterization uncovers novel biology.</title>
        <authorList>
            <person name="Wiegand S."/>
            <person name="Jogler M."/>
            <person name="Boedeker C."/>
            <person name="Pinto D."/>
            <person name="Vollmers J."/>
            <person name="Rivas-Marin E."/>
            <person name="Kohn T."/>
            <person name="Peeters S.H."/>
            <person name="Heuer A."/>
            <person name="Rast P."/>
            <person name="Oberbeckmann S."/>
            <person name="Bunk B."/>
            <person name="Jeske O."/>
            <person name="Meyerdierks A."/>
            <person name="Storesund J.E."/>
            <person name="Kallscheuer N."/>
            <person name="Luecker S."/>
            <person name="Lage O.M."/>
            <person name="Pohl T."/>
            <person name="Merkel B.J."/>
            <person name="Hornburger P."/>
            <person name="Mueller R.-W."/>
            <person name="Bruemmer F."/>
            <person name="Labrenz M."/>
            <person name="Spormann A.M."/>
            <person name="Op den Camp H."/>
            <person name="Overmann J."/>
            <person name="Amann R."/>
            <person name="Jetten M.S.M."/>
            <person name="Mascher T."/>
            <person name="Medema M.H."/>
            <person name="Devos D.P."/>
            <person name="Kaster A.-K."/>
            <person name="Ovreas L."/>
            <person name="Rohde M."/>
            <person name="Galperin M.Y."/>
            <person name="Jogler C."/>
        </authorList>
    </citation>
    <scope>NUCLEOTIDE SEQUENCE [LARGE SCALE GENOMIC DNA]</scope>
    <source>
        <strain evidence="18 19">Pla175</strain>
    </source>
</reference>
<comment type="catalytic activity">
    <reaction evidence="1">
        <text>ATP + protein L-histidine = ADP + protein N-phospho-L-histidine.</text>
        <dbReference type="EC" id="2.7.13.3"/>
    </reaction>
</comment>
<keyword evidence="7" id="KW-0547">Nucleotide-binding</keyword>
<dbReference type="SMART" id="SM00387">
    <property type="entry name" value="HATPase_c"/>
    <property type="match status" value="1"/>
</dbReference>